<dbReference type="AlphaFoldDB" id="A0A0E0J9U5"/>
<reference evidence="2" key="1">
    <citation type="submission" date="2015-04" db="UniProtKB">
        <authorList>
            <consortium name="EnsemblPlants"/>
        </authorList>
    </citation>
    <scope>IDENTIFICATION</scope>
    <source>
        <strain evidence="2">SL10</strain>
    </source>
</reference>
<dbReference type="HOGENOM" id="CLU_2871526_0_0_1"/>
<dbReference type="Proteomes" id="UP000006591">
    <property type="component" value="Chromosome 12"/>
</dbReference>
<accession>A0A0E0J9U5</accession>
<reference evidence="2" key="2">
    <citation type="submission" date="2018-04" db="EMBL/GenBank/DDBJ databases">
        <title>OnivRS2 (Oryza nivara Reference Sequence Version 2).</title>
        <authorList>
            <person name="Zhang J."/>
            <person name="Kudrna D."/>
            <person name="Lee S."/>
            <person name="Talag J."/>
            <person name="Rajasekar S."/>
            <person name="Welchert J."/>
            <person name="Hsing Y.-I."/>
            <person name="Wing R.A."/>
        </authorList>
    </citation>
    <scope>NUCLEOTIDE SEQUENCE [LARGE SCALE GENOMIC DNA]</scope>
    <source>
        <strain evidence="2">SL10</strain>
    </source>
</reference>
<name>A0A0E0J9U5_ORYNI</name>
<evidence type="ECO:0000313" key="3">
    <source>
        <dbReference type="Proteomes" id="UP000006591"/>
    </source>
</evidence>
<organism evidence="2">
    <name type="scientific">Oryza nivara</name>
    <name type="common">Indian wild rice</name>
    <name type="synonym">Oryza sativa f. spontanea</name>
    <dbReference type="NCBI Taxonomy" id="4536"/>
    <lineage>
        <taxon>Eukaryota</taxon>
        <taxon>Viridiplantae</taxon>
        <taxon>Streptophyta</taxon>
        <taxon>Embryophyta</taxon>
        <taxon>Tracheophyta</taxon>
        <taxon>Spermatophyta</taxon>
        <taxon>Magnoliopsida</taxon>
        <taxon>Liliopsida</taxon>
        <taxon>Poales</taxon>
        <taxon>Poaceae</taxon>
        <taxon>BOP clade</taxon>
        <taxon>Oryzoideae</taxon>
        <taxon>Oryzeae</taxon>
        <taxon>Oryzinae</taxon>
        <taxon>Oryza</taxon>
    </lineage>
</organism>
<feature type="region of interest" description="Disordered" evidence="1">
    <location>
        <begin position="1"/>
        <end position="64"/>
    </location>
</feature>
<evidence type="ECO:0000313" key="2">
    <source>
        <dbReference type="EnsemblPlants" id="ONIVA12G10610.1"/>
    </source>
</evidence>
<proteinExistence type="predicted"/>
<keyword evidence="3" id="KW-1185">Reference proteome</keyword>
<feature type="compositionally biased region" description="Basic residues" evidence="1">
    <location>
        <begin position="10"/>
        <end position="22"/>
    </location>
</feature>
<dbReference type="EnsemblPlants" id="ONIVA12G10610.1">
    <property type="protein sequence ID" value="ONIVA12G10610.1"/>
    <property type="gene ID" value="ONIVA12G10610"/>
</dbReference>
<dbReference type="Gramene" id="ONIVA12G10610.1">
    <property type="protein sequence ID" value="ONIVA12G10610.1"/>
    <property type="gene ID" value="ONIVA12G10610"/>
</dbReference>
<protein>
    <submittedName>
        <fullName evidence="2">Uncharacterized protein</fullName>
    </submittedName>
</protein>
<evidence type="ECO:0000256" key="1">
    <source>
        <dbReference type="SAM" id="MobiDB-lite"/>
    </source>
</evidence>
<sequence length="64" mass="6785">MPPTPAGGRGRGRPHPPPRRRLAPSDAAARCPGSVRRGAGRGGLYKNRIATPRGEPDFCEALQL</sequence>